<accession>A0A922NNF9</accession>
<evidence type="ECO:0000313" key="1">
    <source>
        <dbReference type="EMBL" id="KAI1517186.1"/>
    </source>
</evidence>
<dbReference type="AlphaFoldDB" id="A0A922NNF9"/>
<reference evidence="2" key="1">
    <citation type="journal article" date="2022" name="Microb. Genom.">
        <title>A global pangenome for the wheat fungal pathogen Pyrenophora tritici-repentis and prediction of effector protein structural homology.</title>
        <authorList>
            <person name="Moolhuijzen P.M."/>
            <person name="See P.T."/>
            <person name="Shi G."/>
            <person name="Powell H.R."/>
            <person name="Cockram J."/>
            <person name="Jorgensen L.N."/>
            <person name="Benslimane H."/>
            <person name="Strelkov S.E."/>
            <person name="Turner J."/>
            <person name="Liu Z."/>
            <person name="Moffat C.S."/>
        </authorList>
    </citation>
    <scope>NUCLEOTIDE SEQUENCE [LARGE SCALE GENOMIC DNA]</scope>
</reference>
<protein>
    <submittedName>
        <fullName evidence="1">Uncharacterized protein</fullName>
    </submittedName>
</protein>
<organism evidence="1 2">
    <name type="scientific">Pyrenophora tritici-repentis</name>
    <dbReference type="NCBI Taxonomy" id="45151"/>
    <lineage>
        <taxon>Eukaryota</taxon>
        <taxon>Fungi</taxon>
        <taxon>Dikarya</taxon>
        <taxon>Ascomycota</taxon>
        <taxon>Pezizomycotina</taxon>
        <taxon>Dothideomycetes</taxon>
        <taxon>Pleosporomycetidae</taxon>
        <taxon>Pleosporales</taxon>
        <taxon>Pleosporineae</taxon>
        <taxon>Pleosporaceae</taxon>
        <taxon>Pyrenophora</taxon>
    </lineage>
</organism>
<gene>
    <name evidence="1" type="ORF">Ptr86124_004123</name>
</gene>
<name>A0A922NNF9_9PLEO</name>
<dbReference type="EMBL" id="NRDI02000004">
    <property type="protein sequence ID" value="KAI1517186.1"/>
    <property type="molecule type" value="Genomic_DNA"/>
</dbReference>
<evidence type="ECO:0000313" key="2">
    <source>
        <dbReference type="Proteomes" id="UP000249757"/>
    </source>
</evidence>
<keyword evidence="2" id="KW-1185">Reference proteome</keyword>
<comment type="caution">
    <text evidence="1">The sequence shown here is derived from an EMBL/GenBank/DDBJ whole genome shotgun (WGS) entry which is preliminary data.</text>
</comment>
<sequence length="225" mass="25746">MGNIPSKNLVGLGSLSKLPLEVRELPYLRAGQELPPRLLDISQTITEEIILVALRTSKLDLYKSGDKNDFVHFLERYPQDKGFANLKYLNFARDWFKSDDAIILPESLAFAKRCPALKTLEIDLEILTDEQDLSMLPSNDGSIFAIIKSSGISDCKMLKLVIIDGIYFHMKNEGSIEPVFFEKLERWLIKGFMELVNLRSDTHPGVTKYRTYQYKNVTVVARHVY</sequence>
<proteinExistence type="predicted"/>
<dbReference type="Proteomes" id="UP000249757">
    <property type="component" value="Unassembled WGS sequence"/>
</dbReference>